<proteinExistence type="predicted"/>
<dbReference type="Proteomes" id="UP000198736">
    <property type="component" value="Unassembled WGS sequence"/>
</dbReference>
<feature type="domain" description="Glycosyl transferase family 1" evidence="1">
    <location>
        <begin position="190"/>
        <end position="352"/>
    </location>
</feature>
<keyword evidence="3" id="KW-0808">Transferase</keyword>
<protein>
    <submittedName>
        <fullName evidence="3">Putative Uncharacterized glycosyltransferase YpjH</fullName>
        <ecNumber evidence="3">2.4.-.-</ecNumber>
    </submittedName>
</protein>
<evidence type="ECO:0000313" key="4">
    <source>
        <dbReference type="Proteomes" id="UP000198736"/>
    </source>
</evidence>
<dbReference type="STRING" id="1742973.COMA2_10269"/>
<organism evidence="3 4">
    <name type="scientific">Candidatus Nitrospira nitrificans</name>
    <dbReference type="NCBI Taxonomy" id="1742973"/>
    <lineage>
        <taxon>Bacteria</taxon>
        <taxon>Pseudomonadati</taxon>
        <taxon>Nitrospirota</taxon>
        <taxon>Nitrospiria</taxon>
        <taxon>Nitrospirales</taxon>
        <taxon>Nitrospiraceae</taxon>
        <taxon>Nitrospira</taxon>
    </lineage>
</organism>
<dbReference type="InterPro" id="IPR001296">
    <property type="entry name" value="Glyco_trans_1"/>
</dbReference>
<keyword evidence="4" id="KW-1185">Reference proteome</keyword>
<dbReference type="PANTHER" id="PTHR12526">
    <property type="entry name" value="GLYCOSYLTRANSFERASE"/>
    <property type="match status" value="1"/>
</dbReference>
<dbReference type="Pfam" id="PF13439">
    <property type="entry name" value="Glyco_transf_4"/>
    <property type="match status" value="1"/>
</dbReference>
<dbReference type="OrthoDB" id="9775208at2"/>
<dbReference type="Gene3D" id="3.40.50.2000">
    <property type="entry name" value="Glycogen Phosphorylase B"/>
    <property type="match status" value="2"/>
</dbReference>
<dbReference type="InterPro" id="IPR028098">
    <property type="entry name" value="Glyco_trans_4-like_N"/>
</dbReference>
<evidence type="ECO:0000313" key="3">
    <source>
        <dbReference type="EMBL" id="CUS31742.1"/>
    </source>
</evidence>
<dbReference type="AlphaFoldDB" id="A0A0S4L4U5"/>
<evidence type="ECO:0000259" key="2">
    <source>
        <dbReference type="Pfam" id="PF13439"/>
    </source>
</evidence>
<dbReference type="GO" id="GO:0016757">
    <property type="term" value="F:glycosyltransferase activity"/>
    <property type="evidence" value="ECO:0007669"/>
    <property type="project" value="UniProtKB-KW"/>
</dbReference>
<dbReference type="EMBL" id="CZPZ01000001">
    <property type="protein sequence ID" value="CUS31742.1"/>
    <property type="molecule type" value="Genomic_DNA"/>
</dbReference>
<reference evidence="4" key="1">
    <citation type="submission" date="2015-10" db="EMBL/GenBank/DDBJ databases">
        <authorList>
            <person name="Luecker S."/>
            <person name="Luecker S."/>
        </authorList>
    </citation>
    <scope>NUCLEOTIDE SEQUENCE [LARGE SCALE GENOMIC DNA]</scope>
</reference>
<dbReference type="EC" id="2.4.-.-" evidence="3"/>
<accession>A0A0S4L4U5</accession>
<dbReference type="PANTHER" id="PTHR12526:SF630">
    <property type="entry name" value="GLYCOSYLTRANSFERASE"/>
    <property type="match status" value="1"/>
</dbReference>
<sequence>MSALKPIRVCHLASGDLWAGAEVQIATLLRALKADQRFDLSAIVLNKGRLAEELAAAGISVMVYDESAGAWSTLRSLVSHLRRHRPDIVHSHRYKEHILGAFAAKLSHNSLVVQTYHGLDEHLHGWAAVKMRAYTTLNTIVGKVAGHGFVGVSEEISAILRCRYTTGKVSCIRNGVDLTRVKTTSSGAHLRKQLGISSSEFVIGSVGRLTPVKGLEYLIRAVSKNKGPRERKLLIVGDGPLRPALEGLAREVGVAGRVLFLGARNDVYDLMGVFDVLALPSLHEGVPMVLLEAMAMAVPIIASRVGGIPEILDDEQGALLVQARDVDVLADAIETMANDEVLRNRLRKAARARVESRFSIERTAALTGDLYCELMGNSRVPA</sequence>
<name>A0A0S4L4U5_9BACT</name>
<evidence type="ECO:0000259" key="1">
    <source>
        <dbReference type="Pfam" id="PF00534"/>
    </source>
</evidence>
<feature type="domain" description="Glycosyltransferase subfamily 4-like N-terminal" evidence="2">
    <location>
        <begin position="20"/>
        <end position="180"/>
    </location>
</feature>
<gene>
    <name evidence="3" type="ORF">COMA2_10269</name>
</gene>
<keyword evidence="3" id="KW-0328">Glycosyltransferase</keyword>
<dbReference type="SUPFAM" id="SSF53756">
    <property type="entry name" value="UDP-Glycosyltransferase/glycogen phosphorylase"/>
    <property type="match status" value="1"/>
</dbReference>
<dbReference type="Pfam" id="PF00534">
    <property type="entry name" value="Glycos_transf_1"/>
    <property type="match status" value="1"/>
</dbReference>